<evidence type="ECO:0000256" key="3">
    <source>
        <dbReference type="ARBA" id="ARBA00022917"/>
    </source>
</evidence>
<dbReference type="InterPro" id="IPR042529">
    <property type="entry name" value="IF_2B-like_C"/>
</dbReference>
<dbReference type="InterPro" id="IPR051501">
    <property type="entry name" value="eIF2B_alpha/beta/delta"/>
</dbReference>
<dbReference type="EMBL" id="BEHY01000062">
    <property type="protein sequence ID" value="GBD09736.1"/>
    <property type="molecule type" value="Genomic_DNA"/>
</dbReference>
<dbReference type="PANTHER" id="PTHR45860">
    <property type="entry name" value="TRANSLATION INITIATION FACTOR EIF-2B SUBUNIT ALPHA"/>
    <property type="match status" value="1"/>
</dbReference>
<evidence type="ECO:0000256" key="4">
    <source>
        <dbReference type="RuleBase" id="RU003814"/>
    </source>
</evidence>
<evidence type="ECO:0000313" key="6">
    <source>
        <dbReference type="Proteomes" id="UP000236642"/>
    </source>
</evidence>
<dbReference type="EC" id="5.3.1.23" evidence="5"/>
<dbReference type="AlphaFoldDB" id="A0A2H5Y8F9"/>
<reference evidence="6" key="1">
    <citation type="submission" date="2017-09" db="EMBL/GenBank/DDBJ databases">
        <title>Metaegenomics of thermophilic ammonia-oxidizing enrichment culture.</title>
        <authorList>
            <person name="Kato S."/>
            <person name="Suzuki K."/>
        </authorList>
    </citation>
    <scope>NUCLEOTIDE SEQUENCE [LARGE SCALE GENOMIC DNA]</scope>
</reference>
<accession>A0A2H5Y8F9</accession>
<dbReference type="PANTHER" id="PTHR45860:SF1">
    <property type="entry name" value="TRANSLATION INITIATION FACTOR EIF-2B SUBUNIT ALPHA"/>
    <property type="match status" value="1"/>
</dbReference>
<comment type="similarity">
    <text evidence="1 4">Belongs to the eIF-2B alpha/beta/delta subunits family.</text>
</comment>
<sequence length="280" mass="30678">MERLDWQEALKAYREDRTSGAMALAFRAAQIVEEWARIAPVGRMEDFGSELEGLLHALIQAHPDMAPPRHLAEAARRAIREASDLAAARANLIAALGKFRRQLEVHERAAARHAASLLRSARMIMTHSRSGLVARALAFAAEKGRSLQVICPVSEPGGEGQRMSEEVAAMGHTAILLPDLAAVHWLPQVDLVLVGADAWDEEGIVNKIGTLALAILARAFQRPFFVVAISEKRWPAGAGPHPARALRSPPRASEEIPWFEFVPRSYLTGLILEDGLYLMA</sequence>
<dbReference type="Pfam" id="PF01008">
    <property type="entry name" value="IF-2B"/>
    <property type="match status" value="1"/>
</dbReference>
<evidence type="ECO:0000256" key="2">
    <source>
        <dbReference type="ARBA" id="ARBA00022540"/>
    </source>
</evidence>
<dbReference type="InterPro" id="IPR037171">
    <property type="entry name" value="NagB/RpiA_transferase-like"/>
</dbReference>
<keyword evidence="5" id="KW-0413">Isomerase</keyword>
<dbReference type="GO" id="GO:0003743">
    <property type="term" value="F:translation initiation factor activity"/>
    <property type="evidence" value="ECO:0007669"/>
    <property type="project" value="UniProtKB-KW"/>
</dbReference>
<dbReference type="Proteomes" id="UP000236642">
    <property type="component" value="Unassembled WGS sequence"/>
</dbReference>
<evidence type="ECO:0000313" key="5">
    <source>
        <dbReference type="EMBL" id="GBD09736.1"/>
    </source>
</evidence>
<dbReference type="InterPro" id="IPR000649">
    <property type="entry name" value="IF-2B-related"/>
</dbReference>
<dbReference type="GO" id="GO:0046523">
    <property type="term" value="F:S-methyl-5-thioribose-1-phosphate isomerase activity"/>
    <property type="evidence" value="ECO:0007669"/>
    <property type="project" value="UniProtKB-EC"/>
</dbReference>
<name>A0A2H5Y8F9_9CHLR</name>
<organism evidence="5 6">
    <name type="scientific">Candidatus Thermoflexus japonica</name>
    <dbReference type="NCBI Taxonomy" id="2035417"/>
    <lineage>
        <taxon>Bacteria</taxon>
        <taxon>Bacillati</taxon>
        <taxon>Chloroflexota</taxon>
        <taxon>Thermoflexia</taxon>
        <taxon>Thermoflexales</taxon>
        <taxon>Thermoflexaceae</taxon>
        <taxon>Thermoflexus</taxon>
    </lineage>
</organism>
<keyword evidence="2" id="KW-0396">Initiation factor</keyword>
<proteinExistence type="inferred from homology"/>
<comment type="caution">
    <text evidence="5">The sequence shown here is derived from an EMBL/GenBank/DDBJ whole genome shotgun (WGS) entry which is preliminary data.</text>
</comment>
<keyword evidence="3" id="KW-0648">Protein biosynthesis</keyword>
<dbReference type="SUPFAM" id="SSF100950">
    <property type="entry name" value="NagB/RpiA/CoA transferase-like"/>
    <property type="match status" value="1"/>
</dbReference>
<evidence type="ECO:0000256" key="1">
    <source>
        <dbReference type="ARBA" id="ARBA00007251"/>
    </source>
</evidence>
<dbReference type="Gene3D" id="3.40.50.10470">
    <property type="entry name" value="Translation initiation factor eif-2b, domain 2"/>
    <property type="match status" value="1"/>
</dbReference>
<gene>
    <name evidence="5" type="primary">mtnA_1</name>
    <name evidence="5" type="ORF">HRbin22_01996</name>
</gene>
<protein>
    <submittedName>
        <fullName evidence="5">Methylthioribose-1-phosphate isomerase</fullName>
        <ecNumber evidence="5">5.3.1.23</ecNumber>
    </submittedName>
</protein>